<organism evidence="1 2">
    <name type="scientific">Candidatus Haliotispira prima</name>
    <dbReference type="NCBI Taxonomy" id="3034016"/>
    <lineage>
        <taxon>Bacteria</taxon>
        <taxon>Pseudomonadati</taxon>
        <taxon>Spirochaetota</taxon>
        <taxon>Spirochaetia</taxon>
        <taxon>Spirochaetales</taxon>
        <taxon>Spirochaetaceae</taxon>
        <taxon>Candidatus Haliotispira</taxon>
    </lineage>
</organism>
<name>A0ABY8MGB1_9SPIO</name>
<dbReference type="EMBL" id="CP123443">
    <property type="protein sequence ID" value="WGK68370.1"/>
    <property type="molecule type" value="Genomic_DNA"/>
</dbReference>
<sequence length="189" mass="20041">MNPSEFLARLRNLVSNVKLVGRKDGDAVEVETIYGRGYELAELKPYGLASKPESGKGLCLFVGGDTRSPVLLPLDNREGQPELEDGEVALYHSAGHCVVLRQDGTLEVGGTDNGGLIKWQELQTQLDKVNTFLQTLQQVLGALPPVSEPGNGSSSVLQTTLSAALASLELPDYGEVESDKVLHGEGGGA</sequence>
<evidence type="ECO:0008006" key="3">
    <source>
        <dbReference type="Google" id="ProtNLM"/>
    </source>
</evidence>
<dbReference type="RefSeq" id="WP_326926547.1">
    <property type="nucleotide sequence ID" value="NZ_CP123443.1"/>
</dbReference>
<reference evidence="1 2" key="1">
    <citation type="submission" date="2023-04" db="EMBL/GenBank/DDBJ databases">
        <title>Spirochaete genome identified in red abalone sample constitutes a novel genus.</title>
        <authorList>
            <person name="Sharma S.P."/>
            <person name="Purcell C.M."/>
            <person name="Hyde J.R."/>
            <person name="Severin A.J."/>
        </authorList>
    </citation>
    <scope>NUCLEOTIDE SEQUENCE [LARGE SCALE GENOMIC DNA]</scope>
    <source>
        <strain evidence="1 2">SP-2023</strain>
    </source>
</reference>
<proteinExistence type="predicted"/>
<gene>
    <name evidence="1" type="ORF">P0082_07730</name>
</gene>
<accession>A0ABY8MGB1</accession>
<evidence type="ECO:0000313" key="2">
    <source>
        <dbReference type="Proteomes" id="UP001228690"/>
    </source>
</evidence>
<protein>
    <recommendedName>
        <fullName evidence="3">Phage baseplate assembly protein V</fullName>
    </recommendedName>
</protein>
<evidence type="ECO:0000313" key="1">
    <source>
        <dbReference type="EMBL" id="WGK68370.1"/>
    </source>
</evidence>
<dbReference type="Proteomes" id="UP001228690">
    <property type="component" value="Chromosome"/>
</dbReference>
<keyword evidence="2" id="KW-1185">Reference proteome</keyword>